<reference evidence="1 2" key="1">
    <citation type="journal article" date="2012" name="Science">
        <title>The Paleozoic origin of enzymatic lignin decomposition reconstructed from 31 fungal genomes.</title>
        <authorList>
            <person name="Floudas D."/>
            <person name="Binder M."/>
            <person name="Riley R."/>
            <person name="Barry K."/>
            <person name="Blanchette R.A."/>
            <person name="Henrissat B."/>
            <person name="Martinez A.T."/>
            <person name="Otillar R."/>
            <person name="Spatafora J.W."/>
            <person name="Yadav J.S."/>
            <person name="Aerts A."/>
            <person name="Benoit I."/>
            <person name="Boyd A."/>
            <person name="Carlson A."/>
            <person name="Copeland A."/>
            <person name="Coutinho P.M."/>
            <person name="de Vries R.P."/>
            <person name="Ferreira P."/>
            <person name="Findley K."/>
            <person name="Foster B."/>
            <person name="Gaskell J."/>
            <person name="Glotzer D."/>
            <person name="Gorecki P."/>
            <person name="Heitman J."/>
            <person name="Hesse C."/>
            <person name="Hori C."/>
            <person name="Igarashi K."/>
            <person name="Jurgens J.A."/>
            <person name="Kallen N."/>
            <person name="Kersten P."/>
            <person name="Kohler A."/>
            <person name="Kuees U."/>
            <person name="Kumar T.K.A."/>
            <person name="Kuo A."/>
            <person name="LaButti K."/>
            <person name="Larrondo L.F."/>
            <person name="Lindquist E."/>
            <person name="Ling A."/>
            <person name="Lombard V."/>
            <person name="Lucas S."/>
            <person name="Lundell T."/>
            <person name="Martin R."/>
            <person name="McLaughlin D.J."/>
            <person name="Morgenstern I."/>
            <person name="Morin E."/>
            <person name="Murat C."/>
            <person name="Nagy L.G."/>
            <person name="Nolan M."/>
            <person name="Ohm R.A."/>
            <person name="Patyshakuliyeva A."/>
            <person name="Rokas A."/>
            <person name="Ruiz-Duenas F.J."/>
            <person name="Sabat G."/>
            <person name="Salamov A."/>
            <person name="Samejima M."/>
            <person name="Schmutz J."/>
            <person name="Slot J.C."/>
            <person name="St John F."/>
            <person name="Stenlid J."/>
            <person name="Sun H."/>
            <person name="Sun S."/>
            <person name="Syed K."/>
            <person name="Tsang A."/>
            <person name="Wiebenga A."/>
            <person name="Young D."/>
            <person name="Pisabarro A."/>
            <person name="Eastwood D.C."/>
            <person name="Martin F."/>
            <person name="Cullen D."/>
            <person name="Grigoriev I.V."/>
            <person name="Hibbett D.S."/>
        </authorList>
    </citation>
    <scope>NUCLEOTIDE SEQUENCE</scope>
    <source>
        <strain evidence="2">FP-58527</strain>
    </source>
</reference>
<dbReference type="Proteomes" id="UP000015241">
    <property type="component" value="Unassembled WGS sequence"/>
</dbReference>
<dbReference type="STRING" id="743788.S8DHR0"/>
<proteinExistence type="predicted"/>
<dbReference type="EMBL" id="KE504299">
    <property type="protein sequence ID" value="EPS93106.1"/>
    <property type="molecule type" value="Genomic_DNA"/>
</dbReference>
<keyword evidence="2" id="KW-1185">Reference proteome</keyword>
<dbReference type="InParanoid" id="S8DHR0"/>
<protein>
    <submittedName>
        <fullName evidence="1">Uncharacterized protein</fullName>
    </submittedName>
</protein>
<dbReference type="HOGENOM" id="CLU_1525186_0_0_1"/>
<organism evidence="1 2">
    <name type="scientific">Fomitopsis schrenkii</name>
    <name type="common">Brown rot fungus</name>
    <dbReference type="NCBI Taxonomy" id="2126942"/>
    <lineage>
        <taxon>Eukaryota</taxon>
        <taxon>Fungi</taxon>
        <taxon>Dikarya</taxon>
        <taxon>Basidiomycota</taxon>
        <taxon>Agaricomycotina</taxon>
        <taxon>Agaricomycetes</taxon>
        <taxon>Polyporales</taxon>
        <taxon>Fomitopsis</taxon>
    </lineage>
</organism>
<evidence type="ECO:0000313" key="1">
    <source>
        <dbReference type="EMBL" id="EPS93106.1"/>
    </source>
</evidence>
<dbReference type="AlphaFoldDB" id="S8DHR0"/>
<name>S8DHR0_FOMSC</name>
<dbReference type="OrthoDB" id="2753955at2759"/>
<sequence length="192" mass="21924">MVQHLVLVCLIDSARRKPRYSSLLSESRGHLRSVLTNGLREATGVPEARMRYNEHDLWKHVVCRYGYKLVGWPAHIPFANLSAVKGGRRPLEELLQLWNTGRLTFVRVASRSEIDALKPRTTRKRASRRDLGTHRKPRCCGHRGAITPLAILPEVDMRVDAEMKAFEREHGRRLAEGELADGPIELFEDELS</sequence>
<accession>S8DHR0</accession>
<evidence type="ECO:0000313" key="2">
    <source>
        <dbReference type="Proteomes" id="UP000015241"/>
    </source>
</evidence>
<gene>
    <name evidence="1" type="ORF">FOMPIDRAFT_1056276</name>
</gene>